<accession>A0A3M2I3J3</accession>
<feature type="region of interest" description="Disordered" evidence="1">
    <location>
        <begin position="1"/>
        <end position="28"/>
    </location>
</feature>
<evidence type="ECO:0000313" key="3">
    <source>
        <dbReference type="Proteomes" id="UP000275012"/>
    </source>
</evidence>
<comment type="caution">
    <text evidence="2">The sequence shown here is derived from an EMBL/GenBank/DDBJ whole genome shotgun (WGS) entry which is preliminary data.</text>
</comment>
<reference evidence="2 3" key="1">
    <citation type="submission" date="2018-10" db="EMBL/GenBank/DDBJ databases">
        <title>Proposal of Lysobacter pythonis sp. nov. isolated from royal pythons (Python regius).</title>
        <authorList>
            <person name="Hans-Juergen B."/>
            <person name="Huptas C."/>
            <person name="Sandra B."/>
            <person name="Igor L."/>
            <person name="Joachim S."/>
            <person name="Siegfried S."/>
            <person name="Mareike W."/>
            <person name="Peter K."/>
        </authorList>
    </citation>
    <scope>NUCLEOTIDE SEQUENCE [LARGE SCALE GENOMIC DNA]</scope>
    <source>
        <strain evidence="2 3">4284/11</strain>
    </source>
</reference>
<dbReference type="Proteomes" id="UP000275012">
    <property type="component" value="Unassembled WGS sequence"/>
</dbReference>
<name>A0A3M2I3J3_9GAMM</name>
<evidence type="ECO:0000256" key="1">
    <source>
        <dbReference type="SAM" id="MobiDB-lite"/>
    </source>
</evidence>
<organism evidence="2 3">
    <name type="scientific">Solilutibacter pythonis</name>
    <dbReference type="NCBI Taxonomy" id="2483112"/>
    <lineage>
        <taxon>Bacteria</taxon>
        <taxon>Pseudomonadati</taxon>
        <taxon>Pseudomonadota</taxon>
        <taxon>Gammaproteobacteria</taxon>
        <taxon>Lysobacterales</taxon>
        <taxon>Lysobacteraceae</taxon>
        <taxon>Solilutibacter</taxon>
    </lineage>
</organism>
<protein>
    <submittedName>
        <fullName evidence="2">Uncharacterized protein</fullName>
    </submittedName>
</protein>
<evidence type="ECO:0000313" key="2">
    <source>
        <dbReference type="EMBL" id="RMH93782.1"/>
    </source>
</evidence>
<keyword evidence="3" id="KW-1185">Reference proteome</keyword>
<sequence>MMTLPKIEAPDPSSTDMNPSPSPSTPTAATLAGLRELLRRMDPDAEVLIDEYSGEVLVRGDIDRERLDAAIREAGLSMRVAAPGGERCCGSCGCG</sequence>
<dbReference type="AlphaFoldDB" id="A0A3M2I3J3"/>
<dbReference type="EMBL" id="RFLY01000004">
    <property type="protein sequence ID" value="RMH93782.1"/>
    <property type="molecule type" value="Genomic_DNA"/>
</dbReference>
<gene>
    <name evidence="2" type="ORF">EBB59_03820</name>
</gene>
<feature type="compositionally biased region" description="Low complexity" evidence="1">
    <location>
        <begin position="10"/>
        <end position="28"/>
    </location>
</feature>
<proteinExistence type="predicted"/>